<gene>
    <name evidence="2" type="ORF">HZH68_001416</name>
</gene>
<dbReference type="AlphaFoldDB" id="A0A834NVD9"/>
<proteinExistence type="predicted"/>
<dbReference type="Proteomes" id="UP000617340">
    <property type="component" value="Unassembled WGS sequence"/>
</dbReference>
<comment type="caution">
    <text evidence="2">The sequence shown here is derived from an EMBL/GenBank/DDBJ whole genome shotgun (WGS) entry which is preliminary data.</text>
</comment>
<dbReference type="EMBL" id="JACSDZ010000001">
    <property type="protein sequence ID" value="KAF7418763.1"/>
    <property type="molecule type" value="Genomic_DNA"/>
</dbReference>
<protein>
    <submittedName>
        <fullName evidence="2">Uncharacterized protein</fullName>
    </submittedName>
</protein>
<sequence>MAASGEPLARSSGRNHNLPGTREPAFPNDNDNDNDNDDDDDDDDDDDEDVVGYVRRKMPEKIRFWAWQEPPLATFGNGLTTRYRPFEFPTLSDKIFFLEPLRAFLLRRLTLK</sequence>
<evidence type="ECO:0000313" key="3">
    <source>
        <dbReference type="Proteomes" id="UP000617340"/>
    </source>
</evidence>
<feature type="compositionally biased region" description="Acidic residues" evidence="1">
    <location>
        <begin position="30"/>
        <end position="50"/>
    </location>
</feature>
<name>A0A834NVD9_VESGE</name>
<keyword evidence="3" id="KW-1185">Reference proteome</keyword>
<evidence type="ECO:0000256" key="1">
    <source>
        <dbReference type="SAM" id="MobiDB-lite"/>
    </source>
</evidence>
<feature type="region of interest" description="Disordered" evidence="1">
    <location>
        <begin position="1"/>
        <end position="51"/>
    </location>
</feature>
<accession>A0A834NVD9</accession>
<organism evidence="2 3">
    <name type="scientific">Vespula germanica</name>
    <name type="common">German yellow jacket</name>
    <name type="synonym">Paravespula germanica</name>
    <dbReference type="NCBI Taxonomy" id="30212"/>
    <lineage>
        <taxon>Eukaryota</taxon>
        <taxon>Metazoa</taxon>
        <taxon>Ecdysozoa</taxon>
        <taxon>Arthropoda</taxon>
        <taxon>Hexapoda</taxon>
        <taxon>Insecta</taxon>
        <taxon>Pterygota</taxon>
        <taxon>Neoptera</taxon>
        <taxon>Endopterygota</taxon>
        <taxon>Hymenoptera</taxon>
        <taxon>Apocrita</taxon>
        <taxon>Aculeata</taxon>
        <taxon>Vespoidea</taxon>
        <taxon>Vespidae</taxon>
        <taxon>Vespinae</taxon>
        <taxon>Vespula</taxon>
    </lineage>
</organism>
<reference evidence="2" key="1">
    <citation type="journal article" date="2020" name="G3 (Bethesda)">
        <title>High-Quality Assemblies for Three Invasive Social Wasps from the &lt;i&gt;Vespula&lt;/i&gt; Genus.</title>
        <authorList>
            <person name="Harrop T.W.R."/>
            <person name="Guhlin J."/>
            <person name="McLaughlin G.M."/>
            <person name="Permina E."/>
            <person name="Stockwell P."/>
            <person name="Gilligan J."/>
            <person name="Le Lec M.F."/>
            <person name="Gruber M.A.M."/>
            <person name="Quinn O."/>
            <person name="Lovegrove M."/>
            <person name="Duncan E.J."/>
            <person name="Remnant E.J."/>
            <person name="Van Eeckhoven J."/>
            <person name="Graham B."/>
            <person name="Knapp R.A."/>
            <person name="Langford K.W."/>
            <person name="Kronenberg Z."/>
            <person name="Press M.O."/>
            <person name="Eacker S.M."/>
            <person name="Wilson-Rankin E.E."/>
            <person name="Purcell J."/>
            <person name="Lester P.J."/>
            <person name="Dearden P.K."/>
        </authorList>
    </citation>
    <scope>NUCLEOTIDE SEQUENCE</scope>
    <source>
        <strain evidence="2">Linc-1</strain>
    </source>
</reference>
<evidence type="ECO:0000313" key="2">
    <source>
        <dbReference type="EMBL" id="KAF7418763.1"/>
    </source>
</evidence>